<dbReference type="Proteomes" id="UP000887572">
    <property type="component" value="Unplaced"/>
</dbReference>
<keyword evidence="1" id="KW-1185">Reference proteome</keyword>
<accession>A0A914GZ84</accession>
<evidence type="ECO:0000313" key="1">
    <source>
        <dbReference type="Proteomes" id="UP000887572"/>
    </source>
</evidence>
<dbReference type="AlphaFoldDB" id="A0A914GZ84"/>
<sequence length="298" mass="34435">MDAHFKSKEWALGNLEIRRAKKGKGAQIVKIVGNGIVERRLPIPQNPLPVKVIGFERLEIRYIDRCVIEFLKLISPLFASKGKNISIRTDYTHERSWEIICEKIWPLVKDNICGISVFSYELDRLRRFSPTFFGDCPKLRVFDSGFGFPKFPADDSAGASSGRALAKWLHAPRGDGLPKMLQCVCCMGEMEELKNPFVNSTDSVNFIIVLLSMDKGIVPFELMNNLTGERLELRRIDEFKWLLIRCPIERDEGKWAEWEREAVELGCFWQWNRIDIDFRDEGIGDGGRRKRRPRVSKK</sequence>
<reference evidence="2" key="1">
    <citation type="submission" date="2022-11" db="UniProtKB">
        <authorList>
            <consortium name="WormBaseParasite"/>
        </authorList>
    </citation>
    <scope>IDENTIFICATION</scope>
</reference>
<evidence type="ECO:0000313" key="2">
    <source>
        <dbReference type="WBParaSite" id="Gr19_v10_g12705.t1"/>
    </source>
</evidence>
<dbReference type="WBParaSite" id="Gr19_v10_g12705.t1">
    <property type="protein sequence ID" value="Gr19_v10_g12705.t1"/>
    <property type="gene ID" value="Gr19_v10_g12705"/>
</dbReference>
<organism evidence="1 2">
    <name type="scientific">Globodera rostochiensis</name>
    <name type="common">Golden nematode worm</name>
    <name type="synonym">Heterodera rostochiensis</name>
    <dbReference type="NCBI Taxonomy" id="31243"/>
    <lineage>
        <taxon>Eukaryota</taxon>
        <taxon>Metazoa</taxon>
        <taxon>Ecdysozoa</taxon>
        <taxon>Nematoda</taxon>
        <taxon>Chromadorea</taxon>
        <taxon>Rhabditida</taxon>
        <taxon>Tylenchina</taxon>
        <taxon>Tylenchomorpha</taxon>
        <taxon>Tylenchoidea</taxon>
        <taxon>Heteroderidae</taxon>
        <taxon>Heteroderinae</taxon>
        <taxon>Globodera</taxon>
    </lineage>
</organism>
<proteinExistence type="predicted"/>
<protein>
    <submittedName>
        <fullName evidence="2">Uncharacterized protein</fullName>
    </submittedName>
</protein>
<name>A0A914GZ84_GLORO</name>